<dbReference type="InterPro" id="IPR008271">
    <property type="entry name" value="Ser/Thr_kinase_AS"/>
</dbReference>
<feature type="region of interest" description="Disordered" evidence="6">
    <location>
        <begin position="281"/>
        <end position="329"/>
    </location>
</feature>
<keyword evidence="10" id="KW-1185">Reference proteome</keyword>
<evidence type="ECO:0000256" key="4">
    <source>
        <dbReference type="ARBA" id="ARBA00022840"/>
    </source>
</evidence>
<dbReference type="InterPro" id="IPR000719">
    <property type="entry name" value="Prot_kinase_dom"/>
</dbReference>
<dbReference type="Pfam" id="PF00069">
    <property type="entry name" value="Pkinase"/>
    <property type="match status" value="1"/>
</dbReference>
<evidence type="ECO:0000256" key="1">
    <source>
        <dbReference type="ARBA" id="ARBA00022679"/>
    </source>
</evidence>
<dbReference type="InterPro" id="IPR017441">
    <property type="entry name" value="Protein_kinase_ATP_BS"/>
</dbReference>
<keyword evidence="3" id="KW-0418">Kinase</keyword>
<dbReference type="SMART" id="SM00220">
    <property type="entry name" value="S_TKc"/>
    <property type="match status" value="1"/>
</dbReference>
<protein>
    <recommendedName>
        <fullName evidence="8">Protein kinase domain-containing protein</fullName>
    </recommendedName>
</protein>
<evidence type="ECO:0000313" key="9">
    <source>
        <dbReference type="EMBL" id="GAA4085999.1"/>
    </source>
</evidence>
<gene>
    <name evidence="9" type="ORF">GCM10022214_52530</name>
</gene>
<sequence length="468" mass="48495">MEAHATGSPPDDVRPLEPADPRAVGGYPLLGRIGAGGMGTVYLGCDPDSNRRVAVKTIHPHLSAQPSYRRRFRDEAVLAGRVASFCTARVLAHGEEEGRPYIVSEYVGGMSLQHRITTGGPLPPDDLHGVAVGVASALAAIHSAGLVHRDLKPANVMLTLSGCRVIDFGIARAQDSPSTVTTGGTVLGTPGWMAPEVLSGGAATPAADVFAWGCLIVYAGTGRLPFGEGQPTEVALRVMREEPDLSELPPALEPVVRAALAKDPAVRPPTADLMLTLVRQPGTPVSPVADKPGPSRASSPVPPPRRAVNGAAVAAPRPRPAQDDEGPDTEAFGLIRHVGARSTARVRVLAGAGAAVAAVLVGGLIMGLGGQDRDVTPARAPGAPLTGRPAPADPPATGRQVARTPTQRPHKALRTARPAKPPRKIAERDQDTRVTDTDVTNRNVKGKGLKAKGTGAGRGAAERDQRRP</sequence>
<dbReference type="RefSeq" id="WP_344952629.1">
    <property type="nucleotide sequence ID" value="NZ_BAAAZG010000039.1"/>
</dbReference>
<keyword evidence="7" id="KW-0472">Membrane</keyword>
<dbReference type="PROSITE" id="PS50011">
    <property type="entry name" value="PROTEIN_KINASE_DOM"/>
    <property type="match status" value="1"/>
</dbReference>
<proteinExistence type="predicted"/>
<feature type="compositionally biased region" description="Basic and acidic residues" evidence="6">
    <location>
        <begin position="424"/>
        <end position="436"/>
    </location>
</feature>
<dbReference type="Proteomes" id="UP001500683">
    <property type="component" value="Unassembled WGS sequence"/>
</dbReference>
<feature type="compositionally biased region" description="Basic and acidic residues" evidence="6">
    <location>
        <begin position="11"/>
        <end position="20"/>
    </location>
</feature>
<organism evidence="9 10">
    <name type="scientific">Actinomadura miaoliensis</name>
    <dbReference type="NCBI Taxonomy" id="430685"/>
    <lineage>
        <taxon>Bacteria</taxon>
        <taxon>Bacillati</taxon>
        <taxon>Actinomycetota</taxon>
        <taxon>Actinomycetes</taxon>
        <taxon>Streptosporangiales</taxon>
        <taxon>Thermomonosporaceae</taxon>
        <taxon>Actinomadura</taxon>
    </lineage>
</organism>
<feature type="region of interest" description="Disordered" evidence="6">
    <location>
        <begin position="1"/>
        <end position="20"/>
    </location>
</feature>
<dbReference type="PANTHER" id="PTHR43289:SF34">
    <property type="entry name" value="SERINE_THREONINE-PROTEIN KINASE YBDM-RELATED"/>
    <property type="match status" value="1"/>
</dbReference>
<keyword evidence="2 5" id="KW-0547">Nucleotide-binding</keyword>
<accession>A0ABP7WCG3</accession>
<evidence type="ECO:0000256" key="5">
    <source>
        <dbReference type="PROSITE-ProRule" id="PRU10141"/>
    </source>
</evidence>
<keyword evidence="7" id="KW-1133">Transmembrane helix</keyword>
<evidence type="ECO:0000259" key="8">
    <source>
        <dbReference type="PROSITE" id="PS50011"/>
    </source>
</evidence>
<feature type="compositionally biased region" description="Low complexity" evidence="6">
    <location>
        <begin position="306"/>
        <end position="316"/>
    </location>
</feature>
<name>A0ABP7WCG3_9ACTN</name>
<evidence type="ECO:0000256" key="2">
    <source>
        <dbReference type="ARBA" id="ARBA00022741"/>
    </source>
</evidence>
<feature type="binding site" evidence="5">
    <location>
        <position position="56"/>
    </location>
    <ligand>
        <name>ATP</name>
        <dbReference type="ChEBI" id="CHEBI:30616"/>
    </ligand>
</feature>
<reference evidence="10" key="1">
    <citation type="journal article" date="2019" name="Int. J. Syst. Evol. Microbiol.">
        <title>The Global Catalogue of Microorganisms (GCM) 10K type strain sequencing project: providing services to taxonomists for standard genome sequencing and annotation.</title>
        <authorList>
            <consortium name="The Broad Institute Genomics Platform"/>
            <consortium name="The Broad Institute Genome Sequencing Center for Infectious Disease"/>
            <person name="Wu L."/>
            <person name="Ma J."/>
        </authorList>
    </citation>
    <scope>NUCLEOTIDE SEQUENCE [LARGE SCALE GENOMIC DNA]</scope>
    <source>
        <strain evidence="10">JCM 16702</strain>
    </source>
</reference>
<evidence type="ECO:0000313" key="10">
    <source>
        <dbReference type="Proteomes" id="UP001500683"/>
    </source>
</evidence>
<keyword evidence="7" id="KW-0812">Transmembrane</keyword>
<evidence type="ECO:0000256" key="7">
    <source>
        <dbReference type="SAM" id="Phobius"/>
    </source>
</evidence>
<feature type="region of interest" description="Disordered" evidence="6">
    <location>
        <begin position="375"/>
        <end position="468"/>
    </location>
</feature>
<dbReference type="Gene3D" id="1.10.510.10">
    <property type="entry name" value="Transferase(Phosphotransferase) domain 1"/>
    <property type="match status" value="1"/>
</dbReference>
<dbReference type="PROSITE" id="PS00107">
    <property type="entry name" value="PROTEIN_KINASE_ATP"/>
    <property type="match status" value="1"/>
</dbReference>
<feature type="domain" description="Protein kinase" evidence="8">
    <location>
        <begin position="27"/>
        <end position="283"/>
    </location>
</feature>
<comment type="caution">
    <text evidence="9">The sequence shown here is derived from an EMBL/GenBank/DDBJ whole genome shotgun (WGS) entry which is preliminary data.</text>
</comment>
<dbReference type="PROSITE" id="PS00108">
    <property type="entry name" value="PROTEIN_KINASE_ST"/>
    <property type="match status" value="1"/>
</dbReference>
<feature type="transmembrane region" description="Helical" evidence="7">
    <location>
        <begin position="348"/>
        <end position="369"/>
    </location>
</feature>
<keyword evidence="1" id="KW-0808">Transferase</keyword>
<dbReference type="InterPro" id="IPR011009">
    <property type="entry name" value="Kinase-like_dom_sf"/>
</dbReference>
<dbReference type="CDD" id="cd14014">
    <property type="entry name" value="STKc_PknB_like"/>
    <property type="match status" value="1"/>
</dbReference>
<dbReference type="Gene3D" id="3.30.200.20">
    <property type="entry name" value="Phosphorylase Kinase, domain 1"/>
    <property type="match status" value="1"/>
</dbReference>
<evidence type="ECO:0000256" key="3">
    <source>
        <dbReference type="ARBA" id="ARBA00022777"/>
    </source>
</evidence>
<evidence type="ECO:0000256" key="6">
    <source>
        <dbReference type="SAM" id="MobiDB-lite"/>
    </source>
</evidence>
<dbReference type="EMBL" id="BAAAZG010000039">
    <property type="protein sequence ID" value="GAA4085999.1"/>
    <property type="molecule type" value="Genomic_DNA"/>
</dbReference>
<dbReference type="SUPFAM" id="SSF56112">
    <property type="entry name" value="Protein kinase-like (PK-like)"/>
    <property type="match status" value="1"/>
</dbReference>
<keyword evidence="4 5" id="KW-0067">ATP-binding</keyword>
<dbReference type="PANTHER" id="PTHR43289">
    <property type="entry name" value="MITOGEN-ACTIVATED PROTEIN KINASE KINASE KINASE 20-RELATED"/>
    <property type="match status" value="1"/>
</dbReference>